<keyword evidence="1" id="KW-0677">Repeat</keyword>
<evidence type="ECO:0000256" key="3">
    <source>
        <dbReference type="SAM" id="MobiDB-lite"/>
    </source>
</evidence>
<evidence type="ECO:0000256" key="1">
    <source>
        <dbReference type="ARBA" id="ARBA00022737"/>
    </source>
</evidence>
<sequence length="406" mass="45060">MAGRRHWGKKGLRQTNRGPLTGTSSSHRGNADQSAARSPAPATSSASPKALSLTALLPEDGSSCHATQAGQHSVQSVPSDVYVSVPTQLESIFLAALEKYKQRTNKDPTKGPFIDQLEKCKTPSEVMEILEKPINDFIDCQNNGNSKAGLMRLLNQMVDVLLALHLSETVGEGISTVWEPRKAVIGAVVVLLETIRDVREGYKMLMDLLEDVSSFIIHLKVYCTSTIFTEMRGILVKTLVEVMSILGLATEQIREGHFKRYIKTLLRDSVIEDAFKKLNRLTSVETRMASTESLKVLYDLVSSLSLLMQDVQTPIKAIHTDLDNLNDSIDNIERDVNEMNCNDMVRDCRKWLSSPDPSANHRAALDLHHEGTATWLIEGKTMQEWKIAGSLLWIYGKSGSGKTVLW</sequence>
<feature type="compositionally biased region" description="Polar residues" evidence="3">
    <location>
        <begin position="13"/>
        <end position="33"/>
    </location>
</feature>
<dbReference type="Pfam" id="PF24883">
    <property type="entry name" value="NPHP3_N"/>
    <property type="match status" value="1"/>
</dbReference>
<protein>
    <submittedName>
        <fullName evidence="6">Uncharacterized protein</fullName>
    </submittedName>
</protein>
<name>M2PNH7_CERS8</name>
<feature type="domain" description="Fungal STAND N-terminal Goodbye" evidence="4">
    <location>
        <begin position="95"/>
        <end position="222"/>
    </location>
</feature>
<keyword evidence="2" id="KW-0175">Coiled coil</keyword>
<evidence type="ECO:0000256" key="2">
    <source>
        <dbReference type="SAM" id="Coils"/>
    </source>
</evidence>
<accession>M2PNH7</accession>
<dbReference type="Pfam" id="PF17109">
    <property type="entry name" value="Goodbye"/>
    <property type="match status" value="1"/>
</dbReference>
<feature type="region of interest" description="Disordered" evidence="3">
    <location>
        <begin position="1"/>
        <end position="49"/>
    </location>
</feature>
<evidence type="ECO:0000259" key="4">
    <source>
        <dbReference type="Pfam" id="PF17109"/>
    </source>
</evidence>
<organism evidence="6 7">
    <name type="scientific">Ceriporiopsis subvermispora (strain B)</name>
    <name type="common">White-rot fungus</name>
    <name type="synonym">Gelatoporia subvermispora</name>
    <dbReference type="NCBI Taxonomy" id="914234"/>
    <lineage>
        <taxon>Eukaryota</taxon>
        <taxon>Fungi</taxon>
        <taxon>Dikarya</taxon>
        <taxon>Basidiomycota</taxon>
        <taxon>Agaricomycotina</taxon>
        <taxon>Agaricomycetes</taxon>
        <taxon>Polyporales</taxon>
        <taxon>Gelatoporiaceae</taxon>
        <taxon>Gelatoporia</taxon>
    </lineage>
</organism>
<dbReference type="HOGENOM" id="CLU_056579_0_0_1"/>
<dbReference type="PANTHER" id="PTHR10039">
    <property type="entry name" value="AMELOGENIN"/>
    <property type="match status" value="1"/>
</dbReference>
<dbReference type="InterPro" id="IPR031350">
    <property type="entry name" value="Goodbye_dom"/>
</dbReference>
<feature type="coiled-coil region" evidence="2">
    <location>
        <begin position="315"/>
        <end position="342"/>
    </location>
</feature>
<evidence type="ECO:0000313" key="6">
    <source>
        <dbReference type="EMBL" id="EMD37969.1"/>
    </source>
</evidence>
<feature type="domain" description="Nephrocystin 3-like N-terminal" evidence="5">
    <location>
        <begin position="371"/>
        <end position="405"/>
    </location>
</feature>
<dbReference type="OrthoDB" id="7464126at2759"/>
<feature type="compositionally biased region" description="Basic residues" evidence="3">
    <location>
        <begin position="1"/>
        <end position="12"/>
    </location>
</feature>
<reference evidence="6 7" key="1">
    <citation type="journal article" date="2012" name="Proc. Natl. Acad. Sci. U.S.A.">
        <title>Comparative genomics of Ceriporiopsis subvermispora and Phanerochaete chrysosporium provide insight into selective ligninolysis.</title>
        <authorList>
            <person name="Fernandez-Fueyo E."/>
            <person name="Ruiz-Duenas F.J."/>
            <person name="Ferreira P."/>
            <person name="Floudas D."/>
            <person name="Hibbett D.S."/>
            <person name="Canessa P."/>
            <person name="Larrondo L.F."/>
            <person name="James T.Y."/>
            <person name="Seelenfreund D."/>
            <person name="Lobos S."/>
            <person name="Polanco R."/>
            <person name="Tello M."/>
            <person name="Honda Y."/>
            <person name="Watanabe T."/>
            <person name="Watanabe T."/>
            <person name="Ryu J.S."/>
            <person name="Kubicek C.P."/>
            <person name="Schmoll M."/>
            <person name="Gaskell J."/>
            <person name="Hammel K.E."/>
            <person name="St John F.J."/>
            <person name="Vanden Wymelenberg A."/>
            <person name="Sabat G."/>
            <person name="Splinter BonDurant S."/>
            <person name="Syed K."/>
            <person name="Yadav J.S."/>
            <person name="Doddapaneni H."/>
            <person name="Subramanian V."/>
            <person name="Lavin J.L."/>
            <person name="Oguiza J.A."/>
            <person name="Perez G."/>
            <person name="Pisabarro A.G."/>
            <person name="Ramirez L."/>
            <person name="Santoyo F."/>
            <person name="Master E."/>
            <person name="Coutinho P.M."/>
            <person name="Henrissat B."/>
            <person name="Lombard V."/>
            <person name="Magnuson J.K."/>
            <person name="Kuees U."/>
            <person name="Hori C."/>
            <person name="Igarashi K."/>
            <person name="Samejima M."/>
            <person name="Held B.W."/>
            <person name="Barry K.W."/>
            <person name="LaButti K.M."/>
            <person name="Lapidus A."/>
            <person name="Lindquist E.A."/>
            <person name="Lucas S.M."/>
            <person name="Riley R."/>
            <person name="Salamov A.A."/>
            <person name="Hoffmeister D."/>
            <person name="Schwenk D."/>
            <person name="Hadar Y."/>
            <person name="Yarden O."/>
            <person name="de Vries R.P."/>
            <person name="Wiebenga A."/>
            <person name="Stenlid J."/>
            <person name="Eastwood D."/>
            <person name="Grigoriev I.V."/>
            <person name="Berka R.M."/>
            <person name="Blanchette R.A."/>
            <person name="Kersten P."/>
            <person name="Martinez A.T."/>
            <person name="Vicuna R."/>
            <person name="Cullen D."/>
        </authorList>
    </citation>
    <scope>NUCLEOTIDE SEQUENCE [LARGE SCALE GENOMIC DNA]</scope>
    <source>
        <strain evidence="6 7">B</strain>
    </source>
</reference>
<dbReference type="AlphaFoldDB" id="M2PNH7"/>
<proteinExistence type="predicted"/>
<evidence type="ECO:0000259" key="5">
    <source>
        <dbReference type="Pfam" id="PF24883"/>
    </source>
</evidence>
<gene>
    <name evidence="6" type="ORF">CERSUDRAFT_93496</name>
</gene>
<dbReference type="EMBL" id="KB445795">
    <property type="protein sequence ID" value="EMD37969.1"/>
    <property type="molecule type" value="Genomic_DNA"/>
</dbReference>
<feature type="compositionally biased region" description="Low complexity" evidence="3">
    <location>
        <begin position="34"/>
        <end position="49"/>
    </location>
</feature>
<keyword evidence="7" id="KW-1185">Reference proteome</keyword>
<dbReference type="InterPro" id="IPR056884">
    <property type="entry name" value="NPHP3-like_N"/>
</dbReference>
<evidence type="ECO:0000313" key="7">
    <source>
        <dbReference type="Proteomes" id="UP000016930"/>
    </source>
</evidence>
<dbReference type="Proteomes" id="UP000016930">
    <property type="component" value="Unassembled WGS sequence"/>
</dbReference>
<dbReference type="STRING" id="914234.M2PNH7"/>
<dbReference type="PANTHER" id="PTHR10039:SF16">
    <property type="entry name" value="GPI INOSITOL-DEACYLASE"/>
    <property type="match status" value="1"/>
</dbReference>